<proteinExistence type="predicted"/>
<dbReference type="Gene3D" id="3.40.30.10">
    <property type="entry name" value="Glutaredoxin"/>
    <property type="match status" value="1"/>
</dbReference>
<name>A0ABQ5YF93_9NEIS</name>
<evidence type="ECO:0000256" key="3">
    <source>
        <dbReference type="ARBA" id="ARBA00023157"/>
    </source>
</evidence>
<accession>A0ABQ5YF93</accession>
<dbReference type="PROSITE" id="PS51352">
    <property type="entry name" value="THIOREDOXIN_2"/>
    <property type="match status" value="1"/>
</dbReference>
<dbReference type="InterPro" id="IPR013766">
    <property type="entry name" value="Thioredoxin_domain"/>
</dbReference>
<comment type="caution">
    <text evidence="6">The sequence shown here is derived from an EMBL/GenBank/DDBJ whole genome shotgun (WGS) entry which is preliminary data.</text>
</comment>
<dbReference type="PANTHER" id="PTHR42852">
    <property type="entry name" value="THIOL:DISULFIDE INTERCHANGE PROTEIN DSBE"/>
    <property type="match status" value="1"/>
</dbReference>
<evidence type="ECO:0000256" key="1">
    <source>
        <dbReference type="ARBA" id="ARBA00004196"/>
    </source>
</evidence>
<dbReference type="Proteomes" id="UP001156706">
    <property type="component" value="Unassembled WGS sequence"/>
</dbReference>
<protein>
    <submittedName>
        <fullName evidence="6">Thioredoxin</fullName>
    </submittedName>
</protein>
<sequence length="183" mass="19739">MKKIALYALVGGAALVLGLGTAWMRQGQQQSLIAEANAATLPAQAGAAGLWQSGFNDLQGKPQAFAQWRGKPLVVNFWATWCAPCREEMPEFVATQKKLGDKVRFVGLAIDNPADVQKFVKEFGINFPVLVGEQAALELMRAEGNKVGALPFTAIYDSKGKRVAAHAGRLDQAKLDAYLKPLL</sequence>
<keyword evidence="4" id="KW-0676">Redox-active center</keyword>
<dbReference type="InterPro" id="IPR017937">
    <property type="entry name" value="Thioredoxin_CS"/>
</dbReference>
<dbReference type="Pfam" id="PF08534">
    <property type="entry name" value="Redoxin"/>
    <property type="match status" value="1"/>
</dbReference>
<dbReference type="CDD" id="cd02966">
    <property type="entry name" value="TlpA_like_family"/>
    <property type="match status" value="1"/>
</dbReference>
<organism evidence="6 7">
    <name type="scientific">Chitinimonas prasina</name>
    <dbReference type="NCBI Taxonomy" id="1434937"/>
    <lineage>
        <taxon>Bacteria</taxon>
        <taxon>Pseudomonadati</taxon>
        <taxon>Pseudomonadota</taxon>
        <taxon>Betaproteobacteria</taxon>
        <taxon>Neisseriales</taxon>
        <taxon>Chitinibacteraceae</taxon>
        <taxon>Chitinimonas</taxon>
    </lineage>
</organism>
<gene>
    <name evidence="6" type="ORF">GCM10007907_24400</name>
</gene>
<comment type="subcellular location">
    <subcellularLocation>
        <location evidence="1">Cell envelope</location>
    </subcellularLocation>
</comment>
<keyword evidence="3" id="KW-1015">Disulfide bond</keyword>
<dbReference type="InterPro" id="IPR050553">
    <property type="entry name" value="Thioredoxin_ResA/DsbE_sf"/>
</dbReference>
<dbReference type="InterPro" id="IPR013740">
    <property type="entry name" value="Redoxin"/>
</dbReference>
<evidence type="ECO:0000256" key="2">
    <source>
        <dbReference type="ARBA" id="ARBA00022748"/>
    </source>
</evidence>
<keyword evidence="2" id="KW-0201">Cytochrome c-type biogenesis</keyword>
<feature type="domain" description="Thioredoxin" evidence="5">
    <location>
        <begin position="30"/>
        <end position="183"/>
    </location>
</feature>
<dbReference type="EMBL" id="BSOG01000002">
    <property type="protein sequence ID" value="GLR13650.1"/>
    <property type="molecule type" value="Genomic_DNA"/>
</dbReference>
<evidence type="ECO:0000256" key="4">
    <source>
        <dbReference type="ARBA" id="ARBA00023284"/>
    </source>
</evidence>
<dbReference type="PANTHER" id="PTHR42852:SF6">
    <property type="entry name" value="THIOL:DISULFIDE INTERCHANGE PROTEIN DSBE"/>
    <property type="match status" value="1"/>
</dbReference>
<reference evidence="7" key="1">
    <citation type="journal article" date="2019" name="Int. J. Syst. Evol. Microbiol.">
        <title>The Global Catalogue of Microorganisms (GCM) 10K type strain sequencing project: providing services to taxonomists for standard genome sequencing and annotation.</title>
        <authorList>
            <consortium name="The Broad Institute Genomics Platform"/>
            <consortium name="The Broad Institute Genome Sequencing Center for Infectious Disease"/>
            <person name="Wu L."/>
            <person name="Ma J."/>
        </authorList>
    </citation>
    <scope>NUCLEOTIDE SEQUENCE [LARGE SCALE GENOMIC DNA]</scope>
    <source>
        <strain evidence="7">NBRC 110044</strain>
    </source>
</reference>
<evidence type="ECO:0000313" key="6">
    <source>
        <dbReference type="EMBL" id="GLR13650.1"/>
    </source>
</evidence>
<evidence type="ECO:0000259" key="5">
    <source>
        <dbReference type="PROSITE" id="PS51352"/>
    </source>
</evidence>
<evidence type="ECO:0000313" key="7">
    <source>
        <dbReference type="Proteomes" id="UP001156706"/>
    </source>
</evidence>
<dbReference type="InterPro" id="IPR036249">
    <property type="entry name" value="Thioredoxin-like_sf"/>
</dbReference>
<dbReference type="SUPFAM" id="SSF52833">
    <property type="entry name" value="Thioredoxin-like"/>
    <property type="match status" value="1"/>
</dbReference>
<dbReference type="RefSeq" id="WP_284196741.1">
    <property type="nucleotide sequence ID" value="NZ_BSOG01000002.1"/>
</dbReference>
<dbReference type="PROSITE" id="PS00194">
    <property type="entry name" value="THIOREDOXIN_1"/>
    <property type="match status" value="1"/>
</dbReference>
<keyword evidence="7" id="KW-1185">Reference proteome</keyword>